<accession>A0A086TFV3</accession>
<reference evidence="7" key="1">
    <citation type="journal article" date="2014" name="Genome Announc.">
        <title>Genome sequence and annotation of Acremonium chrysogenum, producer of the beta-lactam antibiotic cephalosporin C.</title>
        <authorList>
            <person name="Terfehr D."/>
            <person name="Dahlmann T.A."/>
            <person name="Specht T."/>
            <person name="Zadra I."/>
            <person name="Kuernsteiner H."/>
            <person name="Kueck U."/>
        </authorList>
    </citation>
    <scope>NUCLEOTIDE SEQUENCE [LARGE SCALE GENOMIC DNA]</scope>
    <source>
        <strain evidence="7">ATCC 11550 / CBS 779.69 / DSM 880 / IAM 14645 / JCM 23072 / IMI 49137</strain>
    </source>
</reference>
<feature type="transmembrane region" description="Helical" evidence="4">
    <location>
        <begin position="366"/>
        <end position="386"/>
    </location>
</feature>
<dbReference type="OrthoDB" id="6499973at2759"/>
<feature type="transmembrane region" description="Helical" evidence="4">
    <location>
        <begin position="111"/>
        <end position="134"/>
    </location>
</feature>
<dbReference type="InterPro" id="IPR020846">
    <property type="entry name" value="MFS_dom"/>
</dbReference>
<dbReference type="Gene3D" id="1.20.1250.20">
    <property type="entry name" value="MFS general substrate transporter like domains"/>
    <property type="match status" value="1"/>
</dbReference>
<feature type="transmembrane region" description="Helical" evidence="4">
    <location>
        <begin position="86"/>
        <end position="105"/>
    </location>
</feature>
<dbReference type="Pfam" id="PF07690">
    <property type="entry name" value="MFS_1"/>
    <property type="match status" value="1"/>
</dbReference>
<dbReference type="InterPro" id="IPR011701">
    <property type="entry name" value="MFS"/>
</dbReference>
<gene>
    <name evidence="6" type="ORF">ACRE_008170</name>
</gene>
<organism evidence="6 7">
    <name type="scientific">Hapsidospora chrysogenum (strain ATCC 11550 / CBS 779.69 / DSM 880 / IAM 14645 / JCM 23072 / IMI 49137)</name>
    <name type="common">Acremonium chrysogenum</name>
    <dbReference type="NCBI Taxonomy" id="857340"/>
    <lineage>
        <taxon>Eukaryota</taxon>
        <taxon>Fungi</taxon>
        <taxon>Dikarya</taxon>
        <taxon>Ascomycota</taxon>
        <taxon>Pezizomycotina</taxon>
        <taxon>Sordariomycetes</taxon>
        <taxon>Hypocreomycetidae</taxon>
        <taxon>Hypocreales</taxon>
        <taxon>Bionectriaceae</taxon>
        <taxon>Hapsidospora</taxon>
    </lineage>
</organism>
<dbReference type="PANTHER" id="PTHR11360">
    <property type="entry name" value="MONOCARBOXYLATE TRANSPORTER"/>
    <property type="match status" value="1"/>
</dbReference>
<dbReference type="InterPro" id="IPR050327">
    <property type="entry name" value="Proton-linked_MCT"/>
</dbReference>
<feature type="transmembrane region" description="Helical" evidence="4">
    <location>
        <begin position="243"/>
        <end position="266"/>
    </location>
</feature>
<dbReference type="EMBL" id="JPKY01000004">
    <property type="protein sequence ID" value="KFH48235.1"/>
    <property type="molecule type" value="Genomic_DNA"/>
</dbReference>
<keyword evidence="4" id="KW-1133">Transmembrane helix</keyword>
<dbReference type="PANTHER" id="PTHR11360:SF250">
    <property type="entry name" value="MFS-TYPE TRANSPORTER AFUA_1G00970"/>
    <property type="match status" value="1"/>
</dbReference>
<feature type="transmembrane region" description="Helical" evidence="4">
    <location>
        <begin position="175"/>
        <end position="197"/>
    </location>
</feature>
<evidence type="ECO:0000256" key="3">
    <source>
        <dbReference type="SAM" id="MobiDB-lite"/>
    </source>
</evidence>
<comment type="caution">
    <text evidence="6">The sequence shown here is derived from an EMBL/GenBank/DDBJ whole genome shotgun (WGS) entry which is preliminary data.</text>
</comment>
<feature type="region of interest" description="Disordered" evidence="3">
    <location>
        <begin position="205"/>
        <end position="228"/>
    </location>
</feature>
<feature type="transmembrane region" description="Helical" evidence="4">
    <location>
        <begin position="333"/>
        <end position="354"/>
    </location>
</feature>
<name>A0A086TFV3_HAPC1</name>
<keyword evidence="7" id="KW-1185">Reference proteome</keyword>
<protein>
    <submittedName>
        <fullName evidence="6">Transporter-like protein</fullName>
    </submittedName>
</protein>
<evidence type="ECO:0000313" key="7">
    <source>
        <dbReference type="Proteomes" id="UP000029964"/>
    </source>
</evidence>
<dbReference type="GO" id="GO:0022857">
    <property type="term" value="F:transmembrane transporter activity"/>
    <property type="evidence" value="ECO:0007669"/>
    <property type="project" value="InterPro"/>
</dbReference>
<dbReference type="SUPFAM" id="SSF103473">
    <property type="entry name" value="MFS general substrate transporter"/>
    <property type="match status" value="1"/>
</dbReference>
<feature type="domain" description="Major facilitator superfamily (MFS) profile" evidence="5">
    <location>
        <begin position="16"/>
        <end position="423"/>
    </location>
</feature>
<dbReference type="InterPro" id="IPR036259">
    <property type="entry name" value="MFS_trans_sf"/>
</dbReference>
<feature type="transmembrane region" description="Helical" evidence="4">
    <location>
        <begin position="18"/>
        <end position="39"/>
    </location>
</feature>
<comment type="similarity">
    <text evidence="2">Belongs to the major facilitator superfamily. Monocarboxylate porter (TC 2.A.1.13) family.</text>
</comment>
<feature type="transmembrane region" description="Helical" evidence="4">
    <location>
        <begin position="307"/>
        <end position="327"/>
    </location>
</feature>
<comment type="subcellular location">
    <subcellularLocation>
        <location evidence="1">Membrane</location>
        <topology evidence="1">Multi-pass membrane protein</topology>
    </subcellularLocation>
</comment>
<evidence type="ECO:0000259" key="5">
    <source>
        <dbReference type="PROSITE" id="PS50850"/>
    </source>
</evidence>
<feature type="transmembrane region" description="Helical" evidence="4">
    <location>
        <begin position="278"/>
        <end position="300"/>
    </location>
</feature>
<keyword evidence="4" id="KW-0472">Membrane</keyword>
<dbReference type="AlphaFoldDB" id="A0A086TFV3"/>
<dbReference type="Proteomes" id="UP000029964">
    <property type="component" value="Unassembled WGS sequence"/>
</dbReference>
<feature type="transmembrane region" description="Helical" evidence="4">
    <location>
        <begin position="398"/>
        <end position="418"/>
    </location>
</feature>
<dbReference type="HOGENOM" id="CLU_001265_1_1_1"/>
<evidence type="ECO:0000256" key="1">
    <source>
        <dbReference type="ARBA" id="ARBA00004141"/>
    </source>
</evidence>
<evidence type="ECO:0000256" key="4">
    <source>
        <dbReference type="SAM" id="Phobius"/>
    </source>
</evidence>
<evidence type="ECO:0000313" key="6">
    <source>
        <dbReference type="EMBL" id="KFH48235.1"/>
    </source>
</evidence>
<feature type="transmembrane region" description="Helical" evidence="4">
    <location>
        <begin position="59"/>
        <end position="79"/>
    </location>
</feature>
<feature type="transmembrane region" description="Helical" evidence="4">
    <location>
        <begin position="146"/>
        <end position="169"/>
    </location>
</feature>
<dbReference type="GO" id="GO:0016020">
    <property type="term" value="C:membrane"/>
    <property type="evidence" value="ECO:0007669"/>
    <property type="project" value="UniProtKB-SubCell"/>
</dbReference>
<evidence type="ECO:0000256" key="2">
    <source>
        <dbReference type="ARBA" id="ARBA00006727"/>
    </source>
</evidence>
<dbReference type="PROSITE" id="PS50850">
    <property type="entry name" value="MFS"/>
    <property type="match status" value="1"/>
</dbReference>
<sequence length="428" mass="44968">MAHVAPDRPENYSSFQSWLAVLGASLALFSTVGFMNAFGVFQERFRTLLHGSSDSDISWIGSTAMALMSLLSPVAGVIVDKYGPRIPICIGTITQLLAIFLASLAKEYYQILLSQGVLFGISMALVTNPSLAVVSRRLPHRRGAAFGLTIGGSSVGGITWPIMLLQLLYRRDIGYGWTMRAVGFVMMVPLAIACLTVTSPPTVSAETTPLENKDGAPRGGESNSVDEKDRPNKIDFSILKNGAFLFLCLGLSLTYLGLVVPLFYLSAYAVERGTSADAAFYLLSGLNAASFFGRVLPGILADKWGHFNTLITMTVLSSVVAFSWTAAESLGGLVVLFLAYGFASGGVMSLQLACAGKLGNKRNQGAVMGCVMGSCAVTGLVGSPIAGRILGASSYLGLSMWTGATLLSGAAAVAAARLKANKKLLAAM</sequence>
<proteinExistence type="inferred from homology"/>
<keyword evidence="4" id="KW-0812">Transmembrane</keyword>